<keyword evidence="6" id="KW-1185">Reference proteome</keyword>
<evidence type="ECO:0000313" key="6">
    <source>
        <dbReference type="Proteomes" id="UP000245762"/>
    </source>
</evidence>
<protein>
    <submittedName>
        <fullName evidence="5">Glycoside hydrolase</fullName>
    </submittedName>
</protein>
<feature type="domain" description="Mannosylglycerate hydrolase MGH1-like glycoside hydrolase" evidence="4">
    <location>
        <begin position="30"/>
        <end position="426"/>
    </location>
</feature>
<comment type="similarity">
    <text evidence="1">Belongs to the glycosyl hydrolase 63 family.</text>
</comment>
<keyword evidence="2 5" id="KW-0378">Hydrolase</keyword>
<evidence type="ECO:0000256" key="1">
    <source>
        <dbReference type="ARBA" id="ARBA00010833"/>
    </source>
</evidence>
<reference evidence="5 6" key="1">
    <citation type="submission" date="2018-05" db="EMBL/GenBank/DDBJ databases">
        <title>Complete genome sequence of Flagellimonas aquimarina ECD12 isolated from seaweed Ecklonia cava.</title>
        <authorList>
            <person name="Choi S."/>
            <person name="Seong C."/>
        </authorList>
    </citation>
    <scope>NUCLEOTIDE SEQUENCE [LARGE SCALE GENOMIC DNA]</scope>
    <source>
        <strain evidence="5 6">ECD12</strain>
    </source>
</reference>
<dbReference type="InterPro" id="IPR008928">
    <property type="entry name" value="6-hairpin_glycosidase_sf"/>
</dbReference>
<dbReference type="AlphaFoldDB" id="A0A316L0F1"/>
<evidence type="ECO:0000256" key="3">
    <source>
        <dbReference type="ARBA" id="ARBA00023295"/>
    </source>
</evidence>
<organism evidence="5 6">
    <name type="scientific">Flagellimonas aquimarina</name>
    <dbReference type="NCBI Taxonomy" id="2201895"/>
    <lineage>
        <taxon>Bacteria</taxon>
        <taxon>Pseudomonadati</taxon>
        <taxon>Bacteroidota</taxon>
        <taxon>Flavobacteriia</taxon>
        <taxon>Flavobacteriales</taxon>
        <taxon>Flavobacteriaceae</taxon>
        <taxon>Flagellimonas</taxon>
    </lineage>
</organism>
<sequence>MRDKLINKAIKVLEDNFQDGGFTIPSKGLYPFQWKWDSGFIALGFAHYDLKKAKIEVETLLDAQWENGFIPHIIFHTDSDSYFPGPDFHQSNLHPQSSKKYRSTGMTQPPVMGFILERLLEIDKGSDEMLEFISKQIDKVYENHVYFYENRDWNNEGLVYIYHNWESGTDNSPMWDDIWLTMDPPEYEFERRDTSHVDASQRPSKREYDHYLYIIDVAKKYNYDDAKIAEHSPFLVLDPLFNSILIRSNEALIKLYKLLGGNDEKIAYLKSKQQKSIQSLNAKLFNEELGAYLHFDLRNNRQIPYISSSSFTPLYSGAPDRAMAERLVKTMIQKFGGEDRYLCASFDPTHEKFNPKKYWRGPVWINMNWMLYHGLKRYGYDELGQRVKNDSLELVENNGFFEYFDSRKANPDAEKSGYGGDNFSWSAALLIDFLKEES</sequence>
<evidence type="ECO:0000313" key="5">
    <source>
        <dbReference type="EMBL" id="PWL39584.1"/>
    </source>
</evidence>
<dbReference type="GO" id="GO:0009311">
    <property type="term" value="P:oligosaccharide metabolic process"/>
    <property type="evidence" value="ECO:0007669"/>
    <property type="project" value="InterPro"/>
</dbReference>
<dbReference type="EMBL" id="QGEG01000001">
    <property type="protein sequence ID" value="PWL39584.1"/>
    <property type="molecule type" value="Genomic_DNA"/>
</dbReference>
<dbReference type="OrthoDB" id="9781878at2"/>
<dbReference type="PANTHER" id="PTHR10412">
    <property type="entry name" value="MANNOSYL-OLIGOSACCHARIDE GLUCOSIDASE"/>
    <property type="match status" value="1"/>
</dbReference>
<accession>A0A316L0F1</accession>
<dbReference type="Gene3D" id="1.50.10.10">
    <property type="match status" value="1"/>
</dbReference>
<dbReference type="PANTHER" id="PTHR10412:SF11">
    <property type="entry name" value="MANNOSYL-OLIGOSACCHARIDE GLUCOSIDASE"/>
    <property type="match status" value="1"/>
</dbReference>
<comment type="caution">
    <text evidence="5">The sequence shown here is derived from an EMBL/GenBank/DDBJ whole genome shotgun (WGS) entry which is preliminary data.</text>
</comment>
<dbReference type="GO" id="GO:0004573">
    <property type="term" value="F:Glc3Man9GlcNAc2 oligosaccharide glucosidase activity"/>
    <property type="evidence" value="ECO:0007669"/>
    <property type="project" value="InterPro"/>
</dbReference>
<dbReference type="Proteomes" id="UP000245762">
    <property type="component" value="Unassembled WGS sequence"/>
</dbReference>
<dbReference type="InterPro" id="IPR012341">
    <property type="entry name" value="6hp_glycosidase-like_sf"/>
</dbReference>
<name>A0A316L0F1_9FLAO</name>
<dbReference type="RefSeq" id="WP_109659602.1">
    <property type="nucleotide sequence ID" value="NZ_QGEG01000001.1"/>
</dbReference>
<evidence type="ECO:0000259" key="4">
    <source>
        <dbReference type="Pfam" id="PF22422"/>
    </source>
</evidence>
<evidence type="ECO:0000256" key="2">
    <source>
        <dbReference type="ARBA" id="ARBA00022801"/>
    </source>
</evidence>
<dbReference type="SUPFAM" id="SSF48208">
    <property type="entry name" value="Six-hairpin glycosidases"/>
    <property type="match status" value="1"/>
</dbReference>
<gene>
    <name evidence="5" type="ORF">DKG77_01750</name>
</gene>
<keyword evidence="3" id="KW-0326">Glycosidase</keyword>
<dbReference type="Pfam" id="PF22422">
    <property type="entry name" value="MGH1-like_GH"/>
    <property type="match status" value="1"/>
</dbReference>
<dbReference type="InterPro" id="IPR004888">
    <property type="entry name" value="Glycoside_hydrolase_63"/>
</dbReference>
<dbReference type="InterPro" id="IPR054491">
    <property type="entry name" value="MGH1-like_GH"/>
</dbReference>
<proteinExistence type="inferred from homology"/>
<dbReference type="GO" id="GO:0006487">
    <property type="term" value="P:protein N-linked glycosylation"/>
    <property type="evidence" value="ECO:0007669"/>
    <property type="project" value="TreeGrafter"/>
</dbReference>